<dbReference type="OrthoDB" id="2349068at2759"/>
<dbReference type="SUPFAM" id="SSF51412">
    <property type="entry name" value="Inosine monophosphate dehydrogenase (IMPDH)"/>
    <property type="match status" value="1"/>
</dbReference>
<keyword evidence="3" id="KW-0560">Oxidoreductase</keyword>
<keyword evidence="1" id="KW-0285">Flavoprotein</keyword>
<keyword evidence="2" id="KW-0288">FMN</keyword>
<dbReference type="AlphaFoldDB" id="A0A6A6AWQ2"/>
<evidence type="ECO:0000313" key="4">
    <source>
        <dbReference type="EMBL" id="KAF2136160.1"/>
    </source>
</evidence>
<dbReference type="CDD" id="cd04730">
    <property type="entry name" value="NPD_like"/>
    <property type="match status" value="1"/>
</dbReference>
<dbReference type="InterPro" id="IPR004136">
    <property type="entry name" value="NMO"/>
</dbReference>
<name>A0A6A6AWQ2_9PEZI</name>
<protein>
    <submittedName>
        <fullName evidence="4">Uncharacterized protein</fullName>
    </submittedName>
</protein>
<dbReference type="EMBL" id="ML995532">
    <property type="protein sequence ID" value="KAF2136160.1"/>
    <property type="molecule type" value="Genomic_DNA"/>
</dbReference>
<organism evidence="4 5">
    <name type="scientific">Aplosporella prunicola CBS 121167</name>
    <dbReference type="NCBI Taxonomy" id="1176127"/>
    <lineage>
        <taxon>Eukaryota</taxon>
        <taxon>Fungi</taxon>
        <taxon>Dikarya</taxon>
        <taxon>Ascomycota</taxon>
        <taxon>Pezizomycotina</taxon>
        <taxon>Dothideomycetes</taxon>
        <taxon>Dothideomycetes incertae sedis</taxon>
        <taxon>Botryosphaeriales</taxon>
        <taxon>Aplosporellaceae</taxon>
        <taxon>Aplosporella</taxon>
    </lineage>
</organism>
<dbReference type="PANTHER" id="PTHR32332">
    <property type="entry name" value="2-NITROPROPANE DIOXYGENASE"/>
    <property type="match status" value="1"/>
</dbReference>
<dbReference type="Proteomes" id="UP000799438">
    <property type="component" value="Unassembled WGS sequence"/>
</dbReference>
<proteinExistence type="predicted"/>
<accession>A0A6A6AWQ2</accession>
<dbReference type="Pfam" id="PF03060">
    <property type="entry name" value="NMO"/>
    <property type="match status" value="1"/>
</dbReference>
<evidence type="ECO:0000256" key="3">
    <source>
        <dbReference type="ARBA" id="ARBA00023002"/>
    </source>
</evidence>
<evidence type="ECO:0000256" key="1">
    <source>
        <dbReference type="ARBA" id="ARBA00022630"/>
    </source>
</evidence>
<dbReference type="Gene3D" id="3.20.20.70">
    <property type="entry name" value="Aldolase class I"/>
    <property type="match status" value="1"/>
</dbReference>
<sequence length="353" mass="37262">MAARTLLKTYPWTTWPLIVSAPMRIMAGPELALAVSSSGGLGFIGPGAKPQDIHSILERTRELLTSPALPRLRASDSKTLPIGVGFQIWDGDSKIAAAAVKDHRPCAAWLFAPREGQQEIDEWMQQIRNASPGTQIWIQVGTLAEAIDASKSKAAPDVLVIQGAEAGGHGRASDGLGINVLFPEVADALKGSNITLAAAGGIVDGRGVASVLGLGAAAAVMGTRFLASSEAEISKGYQNEILRASDGAKSTTRTMLYNHLRGTMGWPEQFSPRTLINKSFVDHQAGVPFEELKRLHDEAQKSGDSGWGPDGRLATYVGAGVGLVKNVDGAGNIVREVQEEAKGIFCSLYKASL</sequence>
<dbReference type="InterPro" id="IPR013785">
    <property type="entry name" value="Aldolase_TIM"/>
</dbReference>
<dbReference type="PANTHER" id="PTHR32332:SF34">
    <property type="entry name" value="2-NITROPROPANE DIOXYGENASE FAMILY, PUTATIVE-RELATED"/>
    <property type="match status" value="1"/>
</dbReference>
<evidence type="ECO:0000256" key="2">
    <source>
        <dbReference type="ARBA" id="ARBA00022643"/>
    </source>
</evidence>
<gene>
    <name evidence="4" type="ORF">K452DRAFT_238026</name>
</gene>
<dbReference type="RefSeq" id="XP_033391878.1">
    <property type="nucleotide sequence ID" value="XM_033537634.1"/>
</dbReference>
<keyword evidence="5" id="KW-1185">Reference proteome</keyword>
<dbReference type="GeneID" id="54295130"/>
<evidence type="ECO:0000313" key="5">
    <source>
        <dbReference type="Proteomes" id="UP000799438"/>
    </source>
</evidence>
<reference evidence="4" key="1">
    <citation type="journal article" date="2020" name="Stud. Mycol.">
        <title>101 Dothideomycetes genomes: a test case for predicting lifestyles and emergence of pathogens.</title>
        <authorList>
            <person name="Haridas S."/>
            <person name="Albert R."/>
            <person name="Binder M."/>
            <person name="Bloem J."/>
            <person name="Labutti K."/>
            <person name="Salamov A."/>
            <person name="Andreopoulos B."/>
            <person name="Baker S."/>
            <person name="Barry K."/>
            <person name="Bills G."/>
            <person name="Bluhm B."/>
            <person name="Cannon C."/>
            <person name="Castanera R."/>
            <person name="Culley D."/>
            <person name="Daum C."/>
            <person name="Ezra D."/>
            <person name="Gonzalez J."/>
            <person name="Henrissat B."/>
            <person name="Kuo A."/>
            <person name="Liang C."/>
            <person name="Lipzen A."/>
            <person name="Lutzoni F."/>
            <person name="Magnuson J."/>
            <person name="Mondo S."/>
            <person name="Nolan M."/>
            <person name="Ohm R."/>
            <person name="Pangilinan J."/>
            <person name="Park H.-J."/>
            <person name="Ramirez L."/>
            <person name="Alfaro M."/>
            <person name="Sun H."/>
            <person name="Tritt A."/>
            <person name="Yoshinaga Y."/>
            <person name="Zwiers L.-H."/>
            <person name="Turgeon B."/>
            <person name="Goodwin S."/>
            <person name="Spatafora J."/>
            <person name="Crous P."/>
            <person name="Grigoriev I."/>
        </authorList>
    </citation>
    <scope>NUCLEOTIDE SEQUENCE</scope>
    <source>
        <strain evidence="4">CBS 121167</strain>
    </source>
</reference>
<dbReference type="GO" id="GO:0018580">
    <property type="term" value="F:nitronate monooxygenase activity"/>
    <property type="evidence" value="ECO:0007669"/>
    <property type="project" value="InterPro"/>
</dbReference>